<dbReference type="GO" id="GO:0047553">
    <property type="term" value="F:2-oxoglutarate synthase activity"/>
    <property type="evidence" value="ECO:0007669"/>
    <property type="project" value="UniProtKB-EC"/>
</dbReference>
<gene>
    <name evidence="4" type="ORF">MMAB1_0295</name>
</gene>
<dbReference type="EMBL" id="LT158599">
    <property type="protein sequence ID" value="CVK31512.1"/>
    <property type="molecule type" value="Genomic_DNA"/>
</dbReference>
<evidence type="ECO:0000313" key="4">
    <source>
        <dbReference type="EMBL" id="CVK31512.1"/>
    </source>
</evidence>
<dbReference type="NCBIfam" id="TIGR02177">
    <property type="entry name" value="PorB_KorB"/>
    <property type="match status" value="1"/>
</dbReference>
<dbReference type="GO" id="GO:0006082">
    <property type="term" value="P:organic acid metabolic process"/>
    <property type="evidence" value="ECO:0007669"/>
    <property type="project" value="UniProtKB-ARBA"/>
</dbReference>
<dbReference type="EC" id="1.2.7.3" evidence="4"/>
<protein>
    <submittedName>
        <fullName evidence="4">2-oxoglutarate ferredoxin oxidoreductase subunit beta</fullName>
        <ecNumber evidence="4">1.2.7.3</ecNumber>
    </submittedName>
</protein>
<dbReference type="SUPFAM" id="SSF52518">
    <property type="entry name" value="Thiamin diphosphate-binding fold (THDP-binding)"/>
    <property type="match status" value="1"/>
</dbReference>
<dbReference type="CDD" id="cd03375">
    <property type="entry name" value="TPP_OGFOR"/>
    <property type="match status" value="1"/>
</dbReference>
<dbReference type="InterPro" id="IPR029061">
    <property type="entry name" value="THDP-binding"/>
</dbReference>
<keyword evidence="2 4" id="KW-0560">Oxidoreductase</keyword>
<dbReference type="InterPro" id="IPR011766">
    <property type="entry name" value="TPP_enzyme_TPP-bd"/>
</dbReference>
<dbReference type="PANTHER" id="PTHR48084">
    <property type="entry name" value="2-OXOGLUTARATE OXIDOREDUCTASE SUBUNIT KORB-RELATED"/>
    <property type="match status" value="1"/>
</dbReference>
<accession>A0A0X3BHC0</accession>
<dbReference type="RefSeq" id="WP_062261298.1">
    <property type="nucleotide sequence ID" value="NZ_LT158599.1"/>
</dbReference>
<dbReference type="Gene3D" id="3.40.50.970">
    <property type="match status" value="1"/>
</dbReference>
<feature type="domain" description="Thiamine pyrophosphate enzyme TPP-binding" evidence="3">
    <location>
        <begin position="59"/>
        <end position="206"/>
    </location>
</feature>
<dbReference type="GeneID" id="27136397"/>
<evidence type="ECO:0000259" key="3">
    <source>
        <dbReference type="Pfam" id="PF02775"/>
    </source>
</evidence>
<organism evidence="4 5">
    <name type="scientific">Methanoculleus bourgensis</name>
    <dbReference type="NCBI Taxonomy" id="83986"/>
    <lineage>
        <taxon>Archaea</taxon>
        <taxon>Methanobacteriati</taxon>
        <taxon>Methanobacteriota</taxon>
        <taxon>Stenosarchaea group</taxon>
        <taxon>Methanomicrobia</taxon>
        <taxon>Methanomicrobiales</taxon>
        <taxon>Methanomicrobiaceae</taxon>
        <taxon>Methanoculleus</taxon>
    </lineage>
</organism>
<dbReference type="InterPro" id="IPR011896">
    <property type="entry name" value="OFOB"/>
</dbReference>
<name>A0A0X3BHC0_9EURY</name>
<dbReference type="KEGG" id="mema:MMAB1_0295"/>
<sequence>MSPERFAGKPAGELISPAENTWCPGCGNFAIQHMMKSAIAELSEEEGIPLENFVLLGGIGCHGKLVDYVNVNSLYGIHGRSIPAATGIRLANPDLRVICHVGDGDIYAEGLDHLIFAAKRNSDITVIVHDNRVYGLTTGQYTPTSPFGFRGRSTPGGITEHPINPLAVMLAAGATHVARGYTKKVRHLKDLFKEAIMHRGFSFIDVLQICATYFNLTDYYNAHAYEMREGEVDTGRFESALTKVREWDYDREAPIALGTFYSVEKPVYEEKFQAPIAGRPDRRELVRKVLEEWR</sequence>
<dbReference type="InterPro" id="IPR051457">
    <property type="entry name" value="2-oxoacid:Fd_oxidoreductase"/>
</dbReference>
<dbReference type="PANTHER" id="PTHR48084:SF4">
    <property type="entry name" value="2-OXOGLUTARATE OXIDOREDUCTASE SUBUNIT KORB"/>
    <property type="match status" value="1"/>
</dbReference>
<dbReference type="OrthoDB" id="30755at2157"/>
<dbReference type="GO" id="GO:0044272">
    <property type="term" value="P:sulfur compound biosynthetic process"/>
    <property type="evidence" value="ECO:0007669"/>
    <property type="project" value="UniProtKB-ARBA"/>
</dbReference>
<dbReference type="GO" id="GO:0045333">
    <property type="term" value="P:cellular respiration"/>
    <property type="evidence" value="ECO:0007669"/>
    <property type="project" value="UniProtKB-ARBA"/>
</dbReference>
<dbReference type="Proteomes" id="UP000069850">
    <property type="component" value="Chromosome 1"/>
</dbReference>
<dbReference type="Pfam" id="PF02775">
    <property type="entry name" value="TPP_enzyme_C"/>
    <property type="match status" value="1"/>
</dbReference>
<proteinExistence type="predicted"/>
<evidence type="ECO:0000256" key="1">
    <source>
        <dbReference type="ARBA" id="ARBA00001966"/>
    </source>
</evidence>
<evidence type="ECO:0000256" key="2">
    <source>
        <dbReference type="ARBA" id="ARBA00023002"/>
    </source>
</evidence>
<evidence type="ECO:0000313" key="5">
    <source>
        <dbReference type="Proteomes" id="UP000069850"/>
    </source>
</evidence>
<reference evidence="4 5" key="1">
    <citation type="submission" date="2016-01" db="EMBL/GenBank/DDBJ databases">
        <authorList>
            <person name="Manzoor S."/>
        </authorList>
    </citation>
    <scope>NUCLEOTIDE SEQUENCE [LARGE SCALE GENOMIC DNA]</scope>
    <source>
        <strain evidence="4">Methanoculleus sp MAB1</strain>
    </source>
</reference>
<comment type="cofactor">
    <cofactor evidence="1">
        <name>[4Fe-4S] cluster</name>
        <dbReference type="ChEBI" id="CHEBI:49883"/>
    </cofactor>
</comment>
<dbReference type="GO" id="GO:0030976">
    <property type="term" value="F:thiamine pyrophosphate binding"/>
    <property type="evidence" value="ECO:0007669"/>
    <property type="project" value="InterPro"/>
</dbReference>
<dbReference type="AlphaFoldDB" id="A0A0X3BHC0"/>